<evidence type="ECO:0000313" key="9">
    <source>
        <dbReference type="EMBL" id="GAS96480.1"/>
    </source>
</evidence>
<feature type="compositionally biased region" description="Low complexity" evidence="6">
    <location>
        <begin position="220"/>
        <end position="240"/>
    </location>
</feature>
<gene>
    <name evidence="9" type="ORF">RMCC_3446</name>
</gene>
<dbReference type="PANTHER" id="PTHR47359">
    <property type="entry name" value="PEPTIDOGLYCAN DL-ENDOPEPTIDASE CWLO"/>
    <property type="match status" value="1"/>
</dbReference>
<dbReference type="Proteomes" id="UP000069443">
    <property type="component" value="Unassembled WGS sequence"/>
</dbReference>
<dbReference type="InterPro" id="IPR000064">
    <property type="entry name" value="NLP_P60_dom"/>
</dbReference>
<dbReference type="PANTHER" id="PTHR47359:SF3">
    <property type="entry name" value="NLP_P60 DOMAIN-CONTAINING PROTEIN-RELATED"/>
    <property type="match status" value="1"/>
</dbReference>
<accession>A0A124E2D7</accession>
<name>A0A124E2D7_MYCCR</name>
<evidence type="ECO:0000259" key="8">
    <source>
        <dbReference type="PROSITE" id="PS51935"/>
    </source>
</evidence>
<keyword evidence="3" id="KW-0378">Hydrolase</keyword>
<evidence type="ECO:0000256" key="7">
    <source>
        <dbReference type="SAM" id="SignalP"/>
    </source>
</evidence>
<comment type="similarity">
    <text evidence="1">Belongs to the peptidase C40 family.</text>
</comment>
<dbReference type="RefSeq" id="WP_062657512.1">
    <property type="nucleotide sequence ID" value="NZ_BCSY01000051.1"/>
</dbReference>
<dbReference type="EMBL" id="BCSY01000051">
    <property type="protein sequence ID" value="GAS96480.1"/>
    <property type="molecule type" value="Genomic_DNA"/>
</dbReference>
<evidence type="ECO:0000256" key="6">
    <source>
        <dbReference type="SAM" id="MobiDB-lite"/>
    </source>
</evidence>
<feature type="compositionally biased region" description="Polar residues" evidence="6">
    <location>
        <begin position="241"/>
        <end position="253"/>
    </location>
</feature>
<comment type="caution">
    <text evidence="9">The sequence shown here is derived from an EMBL/GenBank/DDBJ whole genome shotgun (WGS) entry which is preliminary data.</text>
</comment>
<sequence>MGFLRRPLLLAVATPLVSMLVASGQAIAIAEPDSPPPDVIARLVGDVARADEQLATLQAEVHNQQESVMKALHQVQSAREAAGAAQLTLDSAQRETQGATDVVERAQQRFDDFAAAQYVRGPAQWPLVPSSPEQAMSTAAAQQAMGLAFSEARGVLQRTRVTQTNAQSMARLAQERADQAARDAQARYDEAVQALRATEAAFTTKEEQIGAAASTARLARQRLQQVRRSSAPADEPASSPTGQSAPQPGSWDTQYPAPHSDTGWDTSKPAVPRADLSDPVAIVNSVLQVSAASAQLTADLGRRFLSKLGLIPSPAPSTAATPGRIPRLYGQQAVEFAIRRGMSQLGVPYSWGGGNAAGPTRGIDQGAGTVGFDCSGLMVFAFAGVGINLPKYSGAQYDRGRRVPVAQMRRGDLIFWGPGGSQHVAIYLGQGQMLESPFTGSQVRIAPVRSSGMTTHVVRLIDY</sequence>
<feature type="domain" description="NlpC/P60" evidence="8">
    <location>
        <begin position="331"/>
        <end position="463"/>
    </location>
</feature>
<evidence type="ECO:0000256" key="1">
    <source>
        <dbReference type="ARBA" id="ARBA00007074"/>
    </source>
</evidence>
<reference evidence="10" key="2">
    <citation type="submission" date="2016-02" db="EMBL/GenBank/DDBJ databases">
        <title>Draft genome sequence of five rapidly growing Mycobacterium species.</title>
        <authorList>
            <person name="Katahira K."/>
            <person name="Gotou Y."/>
            <person name="Iida K."/>
            <person name="Ogura Y."/>
            <person name="Hayashi T."/>
        </authorList>
    </citation>
    <scope>NUCLEOTIDE SEQUENCE [LARGE SCALE GENOMIC DNA]</scope>
    <source>
        <strain evidence="10">JCM15298</strain>
    </source>
</reference>
<evidence type="ECO:0000313" key="10">
    <source>
        <dbReference type="Proteomes" id="UP000069443"/>
    </source>
</evidence>
<dbReference type="STRING" id="228230.RMCC_3446"/>
<protein>
    <submittedName>
        <fullName evidence="9">Invasion-associated protein</fullName>
    </submittedName>
</protein>
<keyword evidence="10" id="KW-1185">Reference proteome</keyword>
<reference evidence="10" key="1">
    <citation type="journal article" date="2016" name="Genome Announc.">
        <title>Draft Genome Sequences of Five Rapidly Growing Mycobacterium Species, M. thermoresistibile, M. fortuitum subsp. acetamidolyticum, M. canariasense, M. brisbanense, and M. novocastrense.</title>
        <authorList>
            <person name="Katahira K."/>
            <person name="Ogura Y."/>
            <person name="Gotoh Y."/>
            <person name="Hayashi T."/>
        </authorList>
    </citation>
    <scope>NUCLEOTIDE SEQUENCE [LARGE SCALE GENOMIC DNA]</scope>
    <source>
        <strain evidence="10">JCM15298</strain>
    </source>
</reference>
<dbReference type="Pfam" id="PF00877">
    <property type="entry name" value="NLPC_P60"/>
    <property type="match status" value="1"/>
</dbReference>
<dbReference type="GO" id="GO:0006508">
    <property type="term" value="P:proteolysis"/>
    <property type="evidence" value="ECO:0007669"/>
    <property type="project" value="UniProtKB-KW"/>
</dbReference>
<feature type="chain" id="PRO_5007170718" evidence="7">
    <location>
        <begin position="29"/>
        <end position="463"/>
    </location>
</feature>
<feature type="signal peptide" evidence="7">
    <location>
        <begin position="1"/>
        <end position="28"/>
    </location>
</feature>
<dbReference type="GO" id="GO:0008234">
    <property type="term" value="F:cysteine-type peptidase activity"/>
    <property type="evidence" value="ECO:0007669"/>
    <property type="project" value="UniProtKB-KW"/>
</dbReference>
<keyword evidence="7" id="KW-0732">Signal</keyword>
<evidence type="ECO:0000256" key="5">
    <source>
        <dbReference type="SAM" id="Coils"/>
    </source>
</evidence>
<proteinExistence type="inferred from homology"/>
<evidence type="ECO:0000256" key="3">
    <source>
        <dbReference type="ARBA" id="ARBA00022801"/>
    </source>
</evidence>
<keyword evidence="2" id="KW-0645">Protease</keyword>
<dbReference type="OrthoDB" id="4771638at2"/>
<feature type="coiled-coil region" evidence="5">
    <location>
        <begin position="40"/>
        <end position="109"/>
    </location>
</feature>
<evidence type="ECO:0000256" key="2">
    <source>
        <dbReference type="ARBA" id="ARBA00022670"/>
    </source>
</evidence>
<dbReference type="PROSITE" id="PS51935">
    <property type="entry name" value="NLPC_P60"/>
    <property type="match status" value="1"/>
</dbReference>
<dbReference type="AlphaFoldDB" id="A0A124E2D7"/>
<organism evidence="9 10">
    <name type="scientific">Mycolicibacterium canariasense</name>
    <name type="common">Mycobacterium canariasense</name>
    <dbReference type="NCBI Taxonomy" id="228230"/>
    <lineage>
        <taxon>Bacteria</taxon>
        <taxon>Bacillati</taxon>
        <taxon>Actinomycetota</taxon>
        <taxon>Actinomycetes</taxon>
        <taxon>Mycobacteriales</taxon>
        <taxon>Mycobacteriaceae</taxon>
        <taxon>Mycolicibacterium</taxon>
    </lineage>
</organism>
<keyword evidence="4" id="KW-0788">Thiol protease</keyword>
<evidence type="ECO:0000256" key="4">
    <source>
        <dbReference type="ARBA" id="ARBA00022807"/>
    </source>
</evidence>
<keyword evidence="5" id="KW-0175">Coiled coil</keyword>
<dbReference type="InterPro" id="IPR038765">
    <property type="entry name" value="Papain-like_cys_pep_sf"/>
</dbReference>
<dbReference type="SUPFAM" id="SSF54001">
    <property type="entry name" value="Cysteine proteinases"/>
    <property type="match status" value="1"/>
</dbReference>
<dbReference type="InterPro" id="IPR051794">
    <property type="entry name" value="PG_Endopeptidase_C40"/>
</dbReference>
<dbReference type="Gene3D" id="3.90.1720.10">
    <property type="entry name" value="endopeptidase domain like (from Nostoc punctiforme)"/>
    <property type="match status" value="1"/>
</dbReference>
<feature type="region of interest" description="Disordered" evidence="6">
    <location>
        <begin position="220"/>
        <end position="272"/>
    </location>
</feature>